<comment type="caution">
    <text evidence="1">The sequence shown here is derived from an EMBL/GenBank/DDBJ whole genome shotgun (WGS) entry which is preliminary data.</text>
</comment>
<protein>
    <submittedName>
        <fullName evidence="1">Uncharacterized protein</fullName>
    </submittedName>
</protein>
<name>A0A370DM24_9GAMM</name>
<accession>A0A370DM24</accession>
<gene>
    <name evidence="1" type="ORF">DIZ79_17000</name>
</gene>
<reference evidence="1 2" key="1">
    <citation type="journal article" date="2018" name="ISME J.">
        <title>Endosymbiont genomes yield clues of tubeworm success.</title>
        <authorList>
            <person name="Li Y."/>
            <person name="Liles M.R."/>
            <person name="Halanych K.M."/>
        </authorList>
    </citation>
    <scope>NUCLEOTIDE SEQUENCE [LARGE SCALE GENOMIC DNA]</scope>
    <source>
        <strain evidence="1">A1422</strain>
    </source>
</reference>
<proteinExistence type="predicted"/>
<organism evidence="1 2">
    <name type="scientific">endosymbiont of Lamellibrachia luymesi</name>
    <dbReference type="NCBI Taxonomy" id="2200907"/>
    <lineage>
        <taxon>Bacteria</taxon>
        <taxon>Pseudomonadati</taxon>
        <taxon>Pseudomonadota</taxon>
        <taxon>Gammaproteobacteria</taxon>
        <taxon>sulfur-oxidizing symbionts</taxon>
    </lineage>
</organism>
<dbReference type="Proteomes" id="UP000255508">
    <property type="component" value="Unassembled WGS sequence"/>
</dbReference>
<dbReference type="AlphaFoldDB" id="A0A370DM24"/>
<evidence type="ECO:0000313" key="2">
    <source>
        <dbReference type="Proteomes" id="UP000255508"/>
    </source>
</evidence>
<dbReference type="EMBL" id="QFXD01000302">
    <property type="protein sequence ID" value="RDH85206.1"/>
    <property type="molecule type" value="Genomic_DNA"/>
</dbReference>
<evidence type="ECO:0000313" key="1">
    <source>
        <dbReference type="EMBL" id="RDH85206.1"/>
    </source>
</evidence>
<sequence>MEMGIQIECSAEALDQGDSTTGRAGIVAGLSYDRILASWWFGVRLAEGWGDCLSGRRTGVNPDSGTPFGWRLF</sequence>